<evidence type="ECO:0000256" key="3">
    <source>
        <dbReference type="ARBA" id="ARBA00015817"/>
    </source>
</evidence>
<feature type="compositionally biased region" description="Basic and acidic residues" evidence="6">
    <location>
        <begin position="1425"/>
        <end position="1435"/>
    </location>
</feature>
<protein>
    <recommendedName>
        <fullName evidence="3">Rab3 GTPase-activating protein catalytic subunit</fullName>
    </recommendedName>
</protein>
<dbReference type="InterPro" id="IPR026147">
    <property type="entry name" value="Rab3GAP1_conserved"/>
</dbReference>
<dbReference type="InParanoid" id="A0A024GG04"/>
<dbReference type="EMBL" id="CAIX01000094">
    <property type="protein sequence ID" value="CCI45275.1"/>
    <property type="molecule type" value="Genomic_DNA"/>
</dbReference>
<feature type="domain" description="Rab3GAP catalytic subunit conserved" evidence="7">
    <location>
        <begin position="838"/>
        <end position="1027"/>
    </location>
</feature>
<evidence type="ECO:0000313" key="9">
    <source>
        <dbReference type="Proteomes" id="UP000053237"/>
    </source>
</evidence>
<dbReference type="STRING" id="65357.A0A024GG04"/>
<dbReference type="Pfam" id="PF13890">
    <property type="entry name" value="Rab3-GTPase_cat"/>
    <property type="match status" value="1"/>
</dbReference>
<comment type="caution">
    <text evidence="8">The sequence shown here is derived from an EMBL/GenBank/DDBJ whole genome shotgun (WGS) entry which is preliminary data.</text>
</comment>
<feature type="region of interest" description="Disordered" evidence="6">
    <location>
        <begin position="161"/>
        <end position="196"/>
    </location>
</feature>
<evidence type="ECO:0000256" key="5">
    <source>
        <dbReference type="ARBA" id="ARBA00022490"/>
    </source>
</evidence>
<organism evidence="8 9">
    <name type="scientific">Albugo candida</name>
    <dbReference type="NCBI Taxonomy" id="65357"/>
    <lineage>
        <taxon>Eukaryota</taxon>
        <taxon>Sar</taxon>
        <taxon>Stramenopiles</taxon>
        <taxon>Oomycota</taxon>
        <taxon>Peronosporomycetes</taxon>
        <taxon>Albuginales</taxon>
        <taxon>Albuginaceae</taxon>
        <taxon>Albugo</taxon>
    </lineage>
</organism>
<dbReference type="PANTHER" id="PTHR21422">
    <property type="entry name" value="RAB3 GTPASE-ACTIVATING PROTEIN CATALYTIC SUBUNIT"/>
    <property type="match status" value="1"/>
</dbReference>
<feature type="region of interest" description="Disordered" evidence="6">
    <location>
        <begin position="1417"/>
        <end position="1443"/>
    </location>
</feature>
<dbReference type="PANTHER" id="PTHR21422:SF9">
    <property type="entry name" value="RAB3 GTPASE-ACTIVATING PROTEIN CATALYTIC SUBUNIT"/>
    <property type="match status" value="1"/>
</dbReference>
<evidence type="ECO:0000256" key="6">
    <source>
        <dbReference type="SAM" id="MobiDB-lite"/>
    </source>
</evidence>
<gene>
    <name evidence="8" type="ORF">BN9_061480</name>
</gene>
<comment type="similarity">
    <text evidence="2">Belongs to the Rab3-GAP catalytic subunit family.</text>
</comment>
<evidence type="ECO:0000256" key="1">
    <source>
        <dbReference type="ARBA" id="ARBA00004496"/>
    </source>
</evidence>
<evidence type="ECO:0000259" key="7">
    <source>
        <dbReference type="Pfam" id="PF13890"/>
    </source>
</evidence>
<feature type="compositionally biased region" description="Polar residues" evidence="6">
    <location>
        <begin position="168"/>
        <end position="182"/>
    </location>
</feature>
<reference evidence="8 9" key="1">
    <citation type="submission" date="2012-05" db="EMBL/GenBank/DDBJ databases">
        <title>Recombination and specialization in a pathogen metapopulation.</title>
        <authorList>
            <person name="Gardiner A."/>
            <person name="Kemen E."/>
            <person name="Schultz-Larsen T."/>
            <person name="MacLean D."/>
            <person name="Van Oosterhout C."/>
            <person name="Jones J.D.G."/>
        </authorList>
    </citation>
    <scope>NUCLEOTIDE SEQUENCE [LARGE SCALE GENOMIC DNA]</scope>
    <source>
        <strain evidence="8 9">Ac Nc2</strain>
    </source>
</reference>
<proteinExistence type="inferred from homology"/>
<dbReference type="GO" id="GO:0005737">
    <property type="term" value="C:cytoplasm"/>
    <property type="evidence" value="ECO:0007669"/>
    <property type="project" value="UniProtKB-SubCell"/>
</dbReference>
<evidence type="ECO:0000256" key="2">
    <source>
        <dbReference type="ARBA" id="ARBA00008856"/>
    </source>
</evidence>
<keyword evidence="9" id="KW-1185">Reference proteome</keyword>
<sequence length="1610" mass="181099">MENRSQSEDDFQSQFVDYTNATSFEYFISSIENVIDKWNLENKGHIPHTVLNSLSTCATDTTESDERPYACTKCIAPPVHTFDSNTNAKYELLPIETTSRATDTPLSVPFAANASTPHSCYLMILCGSDEHNFQSNNEMSHRKWRVGMEHFTPTMLSIANSDRDSPNVLENGQNASSYTNGWSEYRMDEDEDAETRPHEWNTEVTWHPQQLNQMLCRWFGVSEAILILRVTYSCGISDSGRASNSIILQGFCSSQSNVNGLDDQLLHAKVEEMDGDEAKYILSSLTLALDHRNCTLPFFVPVNDLKEGNWLGGSIPGSYGTTSLTFETQRVQEVWFPQSCISGLLDYFKSKLQLPIDTAHNDAFERSKGCLEPGIRVSAWYKYQWFPSTPTERDGIKSSDAFPWRTSALLTRHSASRRRRKELLKLLFGKKSISEDTPYWGCCRFPIKRMDLVVAWKNLREGTFVDNAVHSTLNPVDAPEWFLRATFHSFRAINERKPEMPLSKLLANLTQAYSNARELGKDLLVTELSPPLHRASSWMSRITDDATNGSKQELNHSGSTSDTVEKALKMTSQTSRSFHDSIPAARAAVVFGNAIGSLTSSIMAAATWKGTDIKIIQEVIQDLFSTSMTSTGHQESSTLSSSSMNLQDDNDETFDARCATSSEPQSFVSEFDVSWISHTAPPDTLTSALACRMGMLHGVTAMSLLWVEFVSRLRDCWSEYRLVPHLGIDSAWNEPSEGAKRSSLWLNGIRSHEQMQSMEMAFAPDFRCCLLHQKLQLLNGYILRRAVQIRDPERYHSKENGSTVNLGEEGSRSEDEYFDTMEHLHDELYIAPSNPLNQKPRGVLTASKHQLKLLLTGATMNEPILQAALPLTEDIAQQHEEILTRLGGTSESVRLRQEMQSATLVSDMQAFKAANPGAVLADFIRWYTPKDWTSFEQGFSVSTATEESNMVLSVEESSLPLTGKDKWWFSGKGMLSQRTRPIDDLDSNVTRNLWQDMWEKCCPKPVDEQKALFTPDHEAEKVFHYLETIRPVEMFHQMLVAAMGGCVYTLLTVFDIPSAVHSDGKKWNTGNNKRDSLDKKTDALPAYIGTHMKKLVDVSDRAVSLLDEALTESQQLNQPIRQAGSILTAAMEMALDACWNVVKAVEDVELLISEALSLLNYLTSHIYRERKSSDCELIKYWDMVDSMLQSSHNCVFPLPKKHNMTAVHSDSTIRTHISTLYQFPTAPNSYASSNFSDTSDSVPQLTEPIQREYVLRSICCRSFLQENNVNIHRVNRWQAHRELEEREENNFVSKLETTSAQLLANSGKTPLGVNRMYARFTKQTVRFALLLTYKLDESIDFGERLEKACDGKLHSSAAYREECLRGDIAGFHVDSATSKVVFCTLLVEVSDMQGMTSPYAKTVGGKLRLKGNATALSKKRKRSRKSEQVEPKLEDDNSQIDQPSAEDLLTKCKGTGRILSSGTTLMGQIGTKFLQELSVGDAIIIQHPTSLVEETRILRMVLSDVSASLSSPFSTDLISSTAFHYINAPKDDDEQENESTLKKRILKSDEKNAFGTYAGGTEMGTELTYRVKKSGVYGGYQIIREKASAVRTREELLDFREKKKGDRHCM</sequence>
<name>A0A024GG04_9STRA</name>
<accession>A0A024GG04</accession>
<evidence type="ECO:0000256" key="4">
    <source>
        <dbReference type="ARBA" id="ARBA00022468"/>
    </source>
</evidence>
<dbReference type="OrthoDB" id="17346at2759"/>
<dbReference type="GO" id="GO:0005096">
    <property type="term" value="F:GTPase activator activity"/>
    <property type="evidence" value="ECO:0007669"/>
    <property type="project" value="UniProtKB-KW"/>
</dbReference>
<dbReference type="Proteomes" id="UP000053237">
    <property type="component" value="Unassembled WGS sequence"/>
</dbReference>
<keyword evidence="4" id="KW-0343">GTPase activation</keyword>
<evidence type="ECO:0000313" key="8">
    <source>
        <dbReference type="EMBL" id="CCI45275.1"/>
    </source>
</evidence>
<keyword evidence="5" id="KW-0963">Cytoplasm</keyword>
<comment type="subcellular location">
    <subcellularLocation>
        <location evidence="1">Cytoplasm</location>
    </subcellularLocation>
</comment>
<dbReference type="InterPro" id="IPR045700">
    <property type="entry name" value="Rab3GAP1"/>
</dbReference>